<gene>
    <name evidence="1" type="ORF">DHA2_154326</name>
</gene>
<protein>
    <submittedName>
        <fullName evidence="1">Uncharacterized protein</fullName>
    </submittedName>
</protein>
<evidence type="ECO:0000313" key="1">
    <source>
        <dbReference type="EMBL" id="ESU34796.1"/>
    </source>
</evidence>
<reference evidence="2" key="1">
    <citation type="submission" date="2012-02" db="EMBL/GenBank/DDBJ databases">
        <title>Genome sequencing of Giardia lamblia Genotypes A2 and B isolates (DH and GS) and comparative analysis with the genomes of Genotypes A1 and E (WB and Pig).</title>
        <authorList>
            <person name="Adam R."/>
            <person name="Dahlstrom E."/>
            <person name="Martens C."/>
            <person name="Bruno D."/>
            <person name="Barbian K."/>
            <person name="Porcella S.F."/>
            <person name="Nash T."/>
        </authorList>
    </citation>
    <scope>NUCLEOTIDE SEQUENCE</scope>
    <source>
        <strain evidence="2">DH</strain>
    </source>
</reference>
<dbReference type="EMBL" id="AHGT01000147">
    <property type="protein sequence ID" value="ESU34796.1"/>
    <property type="molecule type" value="Genomic_DNA"/>
</dbReference>
<dbReference type="AlphaFoldDB" id="V6T7G3"/>
<reference evidence="1 2" key="2">
    <citation type="journal article" date="2013" name="Genome Biol. Evol.">
        <title>Genome sequencing of Giardia lamblia genotypes A2 and B isolates (DH and GS) and comparative analysis with the genomes of genotypes A1 and E (WB and Pig).</title>
        <authorList>
            <person name="Adam R.D."/>
            <person name="Dahlstrom E.W."/>
            <person name="Martens C.A."/>
            <person name="Bruno D.P."/>
            <person name="Barbian K.D."/>
            <person name="Ricklefs S.M."/>
            <person name="Hernandez M.M."/>
            <person name="Narla N.P."/>
            <person name="Patel R.B."/>
            <person name="Porcella S.F."/>
            <person name="Nash T.E."/>
        </authorList>
    </citation>
    <scope>NUCLEOTIDE SEQUENCE [LARGE SCALE GENOMIC DNA]</scope>
    <source>
        <strain evidence="1 2">DH</strain>
    </source>
</reference>
<name>V6T7G3_GIAIN</name>
<sequence length="48" mass="5468">MEYSHVLCRGRSMALLLMDRGALLQVVRHPGRDHVDAHPVQCVWLSDV</sequence>
<proteinExistence type="predicted"/>
<dbReference type="VEuPathDB" id="GiardiaDB:DHA2_154326"/>
<dbReference type="Proteomes" id="UP000018320">
    <property type="component" value="Unassembled WGS sequence"/>
</dbReference>
<comment type="caution">
    <text evidence="1">The sequence shown here is derived from an EMBL/GenBank/DDBJ whole genome shotgun (WGS) entry which is preliminary data.</text>
</comment>
<accession>V6T7G3</accession>
<organism evidence="1 2">
    <name type="scientific">Giardia intestinalis</name>
    <name type="common">Giardia lamblia</name>
    <dbReference type="NCBI Taxonomy" id="5741"/>
    <lineage>
        <taxon>Eukaryota</taxon>
        <taxon>Metamonada</taxon>
        <taxon>Diplomonadida</taxon>
        <taxon>Hexamitidae</taxon>
        <taxon>Giardiinae</taxon>
        <taxon>Giardia</taxon>
    </lineage>
</organism>
<evidence type="ECO:0000313" key="2">
    <source>
        <dbReference type="Proteomes" id="UP000018320"/>
    </source>
</evidence>